<sequence length="134" mass="14848">MAHQTFVVTFVVATIRSVSGMGSNANAGVLLRRGDLRPPDGIFSVPPAALKRDLLLPTYGTKLLTDGLWLCQSCEICASKKSSSDCVMDKSDKKLPVELISFPYISSQCRSELRYSNYRIVLLIVSLFRNGWMD</sequence>
<accession>A0A1A9V7Z4</accession>
<dbReference type="Proteomes" id="UP000078200">
    <property type="component" value="Unassembled WGS sequence"/>
</dbReference>
<reference evidence="2" key="1">
    <citation type="submission" date="2020-05" db="UniProtKB">
        <authorList>
            <consortium name="EnsemblMetazoa"/>
        </authorList>
    </citation>
    <scope>IDENTIFICATION</scope>
    <source>
        <strain evidence="2">TTRI</strain>
    </source>
</reference>
<keyword evidence="3" id="KW-1185">Reference proteome</keyword>
<feature type="signal peptide" evidence="1">
    <location>
        <begin position="1"/>
        <end position="20"/>
    </location>
</feature>
<dbReference type="EnsemblMetazoa" id="GAUT028786-RA">
    <property type="protein sequence ID" value="GAUT028786-PA"/>
    <property type="gene ID" value="GAUT028786"/>
</dbReference>
<dbReference type="VEuPathDB" id="VectorBase:GAUT028786"/>
<evidence type="ECO:0000313" key="3">
    <source>
        <dbReference type="Proteomes" id="UP000078200"/>
    </source>
</evidence>
<dbReference type="AlphaFoldDB" id="A0A1A9V7Z4"/>
<name>A0A1A9V7Z4_GLOAU</name>
<feature type="chain" id="PRO_5008399210" evidence="1">
    <location>
        <begin position="21"/>
        <end position="134"/>
    </location>
</feature>
<evidence type="ECO:0000313" key="2">
    <source>
        <dbReference type="EnsemblMetazoa" id="GAUT028786-PA"/>
    </source>
</evidence>
<evidence type="ECO:0000256" key="1">
    <source>
        <dbReference type="SAM" id="SignalP"/>
    </source>
</evidence>
<proteinExistence type="predicted"/>
<protein>
    <submittedName>
        <fullName evidence="2">Uncharacterized protein</fullName>
    </submittedName>
</protein>
<organism evidence="2 3">
    <name type="scientific">Glossina austeni</name>
    <name type="common">Savannah tsetse fly</name>
    <dbReference type="NCBI Taxonomy" id="7395"/>
    <lineage>
        <taxon>Eukaryota</taxon>
        <taxon>Metazoa</taxon>
        <taxon>Ecdysozoa</taxon>
        <taxon>Arthropoda</taxon>
        <taxon>Hexapoda</taxon>
        <taxon>Insecta</taxon>
        <taxon>Pterygota</taxon>
        <taxon>Neoptera</taxon>
        <taxon>Endopterygota</taxon>
        <taxon>Diptera</taxon>
        <taxon>Brachycera</taxon>
        <taxon>Muscomorpha</taxon>
        <taxon>Hippoboscoidea</taxon>
        <taxon>Glossinidae</taxon>
        <taxon>Glossina</taxon>
    </lineage>
</organism>
<keyword evidence="1" id="KW-0732">Signal</keyword>